<keyword evidence="3" id="KW-1185">Reference proteome</keyword>
<proteinExistence type="predicted"/>
<feature type="transmembrane region" description="Helical" evidence="1">
    <location>
        <begin position="12"/>
        <end position="30"/>
    </location>
</feature>
<sequence length="138" mass="14839">MNKIKERAAQRYLALLAGILIVLTASVLYLSFVEPNEPGLTPELRWYSNVIGSILGWLWLSVGVLLYAFADSDFRPSVPGMFLAAGVGLLLTFNGAFVGGALASFALRLTGNVILAGLATWSGYALLTSPWANFKTIE</sequence>
<comment type="caution">
    <text evidence="2">The sequence shown here is derived from an EMBL/GenBank/DDBJ whole genome shotgun (WGS) entry which is preliminary data.</text>
</comment>
<organism evidence="2 3">
    <name type="scientific">Halococcus saccharolyticus DSM 5350</name>
    <dbReference type="NCBI Taxonomy" id="1227455"/>
    <lineage>
        <taxon>Archaea</taxon>
        <taxon>Methanobacteriati</taxon>
        <taxon>Methanobacteriota</taxon>
        <taxon>Stenosarchaea group</taxon>
        <taxon>Halobacteria</taxon>
        <taxon>Halobacteriales</taxon>
        <taxon>Halococcaceae</taxon>
        <taxon>Halococcus</taxon>
    </lineage>
</organism>
<feature type="transmembrane region" description="Helical" evidence="1">
    <location>
        <begin position="113"/>
        <end position="134"/>
    </location>
</feature>
<dbReference type="InParanoid" id="M0MT29"/>
<feature type="transmembrane region" description="Helical" evidence="1">
    <location>
        <begin position="82"/>
        <end position="107"/>
    </location>
</feature>
<dbReference type="PATRIC" id="fig|1227455.4.peg.219"/>
<dbReference type="EMBL" id="AOMD01000003">
    <property type="protein sequence ID" value="EMA47610.1"/>
    <property type="molecule type" value="Genomic_DNA"/>
</dbReference>
<feature type="transmembrane region" description="Helical" evidence="1">
    <location>
        <begin position="50"/>
        <end position="70"/>
    </location>
</feature>
<reference evidence="2 3" key="1">
    <citation type="journal article" date="2014" name="PLoS Genet.">
        <title>Phylogenetically driven sequencing of extremely halophilic archaea reveals strategies for static and dynamic osmo-response.</title>
        <authorList>
            <person name="Becker E.A."/>
            <person name="Seitzer P.M."/>
            <person name="Tritt A."/>
            <person name="Larsen D."/>
            <person name="Krusor M."/>
            <person name="Yao A.I."/>
            <person name="Wu D."/>
            <person name="Madern D."/>
            <person name="Eisen J.A."/>
            <person name="Darling A.E."/>
            <person name="Facciotti M.T."/>
        </authorList>
    </citation>
    <scope>NUCLEOTIDE SEQUENCE [LARGE SCALE GENOMIC DNA]</scope>
    <source>
        <strain evidence="2 3">DSM 5350</strain>
    </source>
</reference>
<keyword evidence="1" id="KW-1133">Transmembrane helix</keyword>
<evidence type="ECO:0000256" key="1">
    <source>
        <dbReference type="SAM" id="Phobius"/>
    </source>
</evidence>
<dbReference type="AlphaFoldDB" id="M0MT29"/>
<keyword evidence="1" id="KW-0472">Membrane</keyword>
<dbReference type="Proteomes" id="UP000011669">
    <property type="component" value="Unassembled WGS sequence"/>
</dbReference>
<gene>
    <name evidence="2" type="ORF">C449_01067</name>
</gene>
<evidence type="ECO:0000313" key="2">
    <source>
        <dbReference type="EMBL" id="EMA47610.1"/>
    </source>
</evidence>
<dbReference type="STRING" id="1227455.C449_01067"/>
<keyword evidence="1" id="KW-0812">Transmembrane</keyword>
<protein>
    <submittedName>
        <fullName evidence="2">Uncharacterized protein</fullName>
    </submittedName>
</protein>
<evidence type="ECO:0000313" key="3">
    <source>
        <dbReference type="Proteomes" id="UP000011669"/>
    </source>
</evidence>
<dbReference type="RefSeq" id="WP_006076020.1">
    <property type="nucleotide sequence ID" value="NZ_AOMD01000003.1"/>
</dbReference>
<name>M0MT29_9EURY</name>
<accession>M0MT29</accession>